<keyword evidence="1" id="KW-0378">Hydrolase</keyword>
<dbReference type="InterPro" id="IPR001995">
    <property type="entry name" value="Peptidase_A2_cat"/>
</dbReference>
<dbReference type="CDD" id="cd00303">
    <property type="entry name" value="retropepsin_like"/>
    <property type="match status" value="1"/>
</dbReference>
<protein>
    <submittedName>
        <fullName evidence="4">Peptidase A2 domain-containing protein</fullName>
    </submittedName>
</protein>
<dbReference type="PANTHER" id="PTHR47331">
    <property type="entry name" value="PHD-TYPE DOMAIN-CONTAINING PROTEIN"/>
    <property type="match status" value="1"/>
</dbReference>
<dbReference type="Pfam" id="PF17921">
    <property type="entry name" value="Integrase_H2C2"/>
    <property type="match status" value="1"/>
</dbReference>
<feature type="domain" description="Peptidase A2" evidence="2">
    <location>
        <begin position="34"/>
        <end position="48"/>
    </location>
</feature>
<dbReference type="WBParaSite" id="HPBE_0002234501-mRNA-1">
    <property type="protein sequence ID" value="HPBE_0002234501-mRNA-1"/>
    <property type="gene ID" value="HPBE_0002234501"/>
</dbReference>
<evidence type="ECO:0000256" key="1">
    <source>
        <dbReference type="ARBA" id="ARBA00022801"/>
    </source>
</evidence>
<dbReference type="GO" id="GO:0006508">
    <property type="term" value="P:proteolysis"/>
    <property type="evidence" value="ECO:0007669"/>
    <property type="project" value="InterPro"/>
</dbReference>
<dbReference type="Pfam" id="PF05585">
    <property type="entry name" value="DUF1758"/>
    <property type="match status" value="1"/>
</dbReference>
<sequence>LEGQKSPEHTGVNVLLLTGLAKVKDSVHNQWKDVEILLDTGADQSFISNKLADELGLPRTGTKRFKVYTFGAQAPKHTVCNLTTLELWDKDGLRHEMRLHTLPLITAATKTAQLSKDDLAFIESRNIRLSKAHDTHVSAPQILLGCDQLWGLLSIPDPHYTLPSGLHLVPSKLGYLLTGKQIANKWKGNTIMETREGEKSVSPVSVNSFINFEASFEEELDRWDKYWTMDSAGVCEFTGTKNAERDEANKKVAKFFEETIQKRGTVHHHLRCAVSDIDLANEIRENLYVDNLILSGDSSSEVVRKSLDARKIFSEMGMNLREFTSNDPFLRSRLPEEACASLTPKKVLGVVWDAEIQTLNNEEVSVIFGYIHTSKNPADAGTRGLSAVELETHEWWRGPDFLTTPVETWPIEVYPLEYPDVKTTKESICEESVKVNTTNSPDTMVQNLLDLERYSTFLKAKRIAAVVLRFIRALLQHQKETVKRRIISNIPELKSISESPGALSGSELRAARLAVLRNHQFAHLTKEYRKSMKNTLRLYQDSDKIWRSKGRMGNASMDHDTKDPIFVAPKTTLAQLLIREAHDEYHKGVEHTIATVRENYWIPKLRQQVRSFISQCVKCRRFNALPYHYPDTTDLPSKRVTRCYPFQHIGLDFFDFPPCACLNSRPLTYRGSMQEELSSVRPIDFLQKDINLTFPSITTEEDEESRCYVPPEDNHQMQYRQLVVDALHSSCQRTDHFWSIWKQQYLTSLREAHKRSTINRRLGNNIPMVGDVVLINDPVLPRNE</sequence>
<dbReference type="InterPro" id="IPR021109">
    <property type="entry name" value="Peptidase_aspartic_dom_sf"/>
</dbReference>
<evidence type="ECO:0000313" key="4">
    <source>
        <dbReference type="WBParaSite" id="HPBE_0002234501-mRNA-1"/>
    </source>
</evidence>
<reference evidence="4" key="1">
    <citation type="submission" date="2019-09" db="UniProtKB">
        <authorList>
            <consortium name="WormBaseParasite"/>
        </authorList>
    </citation>
    <scope>IDENTIFICATION</scope>
</reference>
<keyword evidence="3" id="KW-1185">Reference proteome</keyword>
<evidence type="ECO:0000313" key="3">
    <source>
        <dbReference type="Proteomes" id="UP000050761"/>
    </source>
</evidence>
<dbReference type="InterPro" id="IPR041588">
    <property type="entry name" value="Integrase_H2C2"/>
</dbReference>
<accession>A0A183GI97</accession>
<name>A0A183GI97_HELPZ</name>
<dbReference type="InterPro" id="IPR008737">
    <property type="entry name" value="DUF1758"/>
</dbReference>
<proteinExistence type="predicted"/>
<evidence type="ECO:0000259" key="2">
    <source>
        <dbReference type="PROSITE" id="PS50175"/>
    </source>
</evidence>
<dbReference type="GO" id="GO:0004190">
    <property type="term" value="F:aspartic-type endopeptidase activity"/>
    <property type="evidence" value="ECO:0007669"/>
    <property type="project" value="InterPro"/>
</dbReference>
<dbReference type="Gene3D" id="1.10.340.70">
    <property type="match status" value="1"/>
</dbReference>
<dbReference type="AlphaFoldDB" id="A0A183GI97"/>
<dbReference type="Gene3D" id="2.40.70.10">
    <property type="entry name" value="Acid Proteases"/>
    <property type="match status" value="1"/>
</dbReference>
<dbReference type="PROSITE" id="PS50175">
    <property type="entry name" value="ASP_PROT_RETROV"/>
    <property type="match status" value="1"/>
</dbReference>
<organism evidence="3 4">
    <name type="scientific">Heligmosomoides polygyrus</name>
    <name type="common">Parasitic roundworm</name>
    <dbReference type="NCBI Taxonomy" id="6339"/>
    <lineage>
        <taxon>Eukaryota</taxon>
        <taxon>Metazoa</taxon>
        <taxon>Ecdysozoa</taxon>
        <taxon>Nematoda</taxon>
        <taxon>Chromadorea</taxon>
        <taxon>Rhabditida</taxon>
        <taxon>Rhabditina</taxon>
        <taxon>Rhabditomorpha</taxon>
        <taxon>Strongyloidea</taxon>
        <taxon>Heligmosomidae</taxon>
        <taxon>Heligmosomoides</taxon>
    </lineage>
</organism>
<dbReference type="SUPFAM" id="SSF50630">
    <property type="entry name" value="Acid proteases"/>
    <property type="match status" value="1"/>
</dbReference>
<dbReference type="Proteomes" id="UP000050761">
    <property type="component" value="Unassembled WGS sequence"/>
</dbReference>